<feature type="region of interest" description="Disordered" evidence="1">
    <location>
        <begin position="632"/>
        <end position="662"/>
    </location>
</feature>
<organism evidence="2 3">
    <name type="scientific">Fodinicola feengrottensis</name>
    <dbReference type="NCBI Taxonomy" id="435914"/>
    <lineage>
        <taxon>Bacteria</taxon>
        <taxon>Bacillati</taxon>
        <taxon>Actinomycetota</taxon>
        <taxon>Actinomycetes</taxon>
        <taxon>Mycobacteriales</taxon>
        <taxon>Fodinicola</taxon>
    </lineage>
</organism>
<protein>
    <recommendedName>
        <fullName evidence="4">Glycoside hydrolase family 42 N-terminal domain-containing protein</fullName>
    </recommendedName>
</protein>
<name>A0ABP4RTI5_9ACTN</name>
<reference evidence="3" key="1">
    <citation type="journal article" date="2019" name="Int. J. Syst. Evol. Microbiol.">
        <title>The Global Catalogue of Microorganisms (GCM) 10K type strain sequencing project: providing services to taxonomists for standard genome sequencing and annotation.</title>
        <authorList>
            <consortium name="The Broad Institute Genomics Platform"/>
            <consortium name="The Broad Institute Genome Sequencing Center for Infectious Disease"/>
            <person name="Wu L."/>
            <person name="Ma J."/>
        </authorList>
    </citation>
    <scope>NUCLEOTIDE SEQUENCE [LARGE SCALE GENOMIC DNA]</scope>
    <source>
        <strain evidence="3">JCM 14718</strain>
    </source>
</reference>
<gene>
    <name evidence="2" type="ORF">GCM10009765_08890</name>
</gene>
<dbReference type="RefSeq" id="WP_163567284.1">
    <property type="nucleotide sequence ID" value="NZ_WOTO01000005.1"/>
</dbReference>
<evidence type="ECO:0000256" key="1">
    <source>
        <dbReference type="SAM" id="MobiDB-lite"/>
    </source>
</evidence>
<comment type="caution">
    <text evidence="2">The sequence shown here is derived from an EMBL/GenBank/DDBJ whole genome shotgun (WGS) entry which is preliminary data.</text>
</comment>
<dbReference type="Proteomes" id="UP001500618">
    <property type="component" value="Unassembled WGS sequence"/>
</dbReference>
<dbReference type="SUPFAM" id="SSF89372">
    <property type="entry name" value="Fucose-specific lectin"/>
    <property type="match status" value="1"/>
</dbReference>
<evidence type="ECO:0008006" key="4">
    <source>
        <dbReference type="Google" id="ProtNLM"/>
    </source>
</evidence>
<dbReference type="Gene3D" id="3.20.20.80">
    <property type="entry name" value="Glycosidases"/>
    <property type="match status" value="1"/>
</dbReference>
<keyword evidence="3" id="KW-1185">Reference proteome</keyword>
<evidence type="ECO:0000313" key="3">
    <source>
        <dbReference type="Proteomes" id="UP001500618"/>
    </source>
</evidence>
<dbReference type="EMBL" id="BAAANY010000002">
    <property type="protein sequence ID" value="GAA1661584.1"/>
    <property type="molecule type" value="Genomic_DNA"/>
</dbReference>
<accession>A0ABP4RTI5</accession>
<sequence length="662" mass="69871">MCSGLPLTSDPAFPIGAFWPPSMQSAFNTLARFQEMKDAGFTFSFIGASDDDDPAYINSSLSFLDQVGLKALVVNGPERAVQVYPNYTSHPSFVGFRLYDEPAPDAFADLATGTAAVRAAVPTLLPYINLPPGGGEDWRRYVQQFVGQVNPSQLSYDRYPLNSDGSDDPGYFAAWQDMRSAGLGTGLATWIYIQSLPFEGHRSPSAAELGWQVNVSLAYGCKGIQYFCYWTPRDSGGETFGPALIDFNGNRTPIYDAAKALNTGWLTPVGAALKPLVSEQVVHANESSLPAGALGFSPDVFLSGTGGSPVILGRFRSADRKSRTRWLLVANRSHSGTAQTTINVNTATVTAISRFDPATSTYVAQSNAARIAVSLAPGAAALFRLDATGASLDPQVQLVLVSGGTIYHAIQQVGGGWNGPNPLGDPARLVAISEINGAMNLIEIADDVVYHRVRAVDGSWSTRNEFGALASIASVATAAVVGSLQVVFVSSGVIFHAMQHPDGSWDGPNRLGDAANLVAATELHGTLNLIEISGAQIYHRVRYGNGEWSSRNLFDTVNGITSVAVTAVAGEMNVVLVAGGQVYYAIQHVDGSWQWPTATGDMADQVAASSVGDELQITEISGGQAYVRTRHGDGSLSPRTPVGGPGQITAAATTGRSPAPCM</sequence>
<evidence type="ECO:0000313" key="2">
    <source>
        <dbReference type="EMBL" id="GAA1661584.1"/>
    </source>
</evidence>
<proteinExistence type="predicted"/>